<protein>
    <submittedName>
        <fullName evidence="1">(raccoon dog) hypothetical protein</fullName>
    </submittedName>
</protein>
<sequence length="169" mass="19141">MNFKSGGMWVLKLDSSWLIYPAVHARSLGFHMESMLTCQSTSQLANDYMSSLKTTRSLHKLLHTEDSAAIKENFNLYEVSLEETHSNPQQMMLLASHSFPVEAFPLFISHSNCSHVNYCIYDLIYNEFITRTMLGCELGKANTGCVFTAFSGVIPDVEGIHRKDRKHVT</sequence>
<comment type="caution">
    <text evidence="1">The sequence shown here is derived from an EMBL/GenBank/DDBJ whole genome shotgun (WGS) entry which is preliminary data.</text>
</comment>
<accession>A0A811YRS1</accession>
<reference evidence="1" key="1">
    <citation type="submission" date="2020-12" db="EMBL/GenBank/DDBJ databases">
        <authorList>
            <consortium name="Molecular Ecology Group"/>
        </authorList>
    </citation>
    <scope>NUCLEOTIDE SEQUENCE</scope>
    <source>
        <strain evidence="1">TBG_1078</strain>
    </source>
</reference>
<dbReference type="AlphaFoldDB" id="A0A811YRS1"/>
<keyword evidence="2" id="KW-1185">Reference proteome</keyword>
<proteinExistence type="predicted"/>
<evidence type="ECO:0000313" key="1">
    <source>
        <dbReference type="EMBL" id="CAD7680256.1"/>
    </source>
</evidence>
<dbReference type="EMBL" id="CAJHUB010000749">
    <property type="protein sequence ID" value="CAD7680256.1"/>
    <property type="molecule type" value="Genomic_DNA"/>
</dbReference>
<evidence type="ECO:0000313" key="2">
    <source>
        <dbReference type="Proteomes" id="UP000645828"/>
    </source>
</evidence>
<dbReference type="Proteomes" id="UP000645828">
    <property type="component" value="Unassembled WGS sequence"/>
</dbReference>
<gene>
    <name evidence="1" type="ORF">NYPRO_LOCUS13055</name>
</gene>
<name>A0A811YRS1_NYCPR</name>
<organism evidence="1 2">
    <name type="scientific">Nyctereutes procyonoides</name>
    <name type="common">Raccoon dog</name>
    <name type="synonym">Canis procyonoides</name>
    <dbReference type="NCBI Taxonomy" id="34880"/>
    <lineage>
        <taxon>Eukaryota</taxon>
        <taxon>Metazoa</taxon>
        <taxon>Chordata</taxon>
        <taxon>Craniata</taxon>
        <taxon>Vertebrata</taxon>
        <taxon>Euteleostomi</taxon>
        <taxon>Mammalia</taxon>
        <taxon>Eutheria</taxon>
        <taxon>Laurasiatheria</taxon>
        <taxon>Carnivora</taxon>
        <taxon>Caniformia</taxon>
        <taxon>Canidae</taxon>
        <taxon>Nyctereutes</taxon>
    </lineage>
</organism>